<dbReference type="GO" id="GO:0030288">
    <property type="term" value="C:outer membrane-bounded periplasmic space"/>
    <property type="evidence" value="ECO:0007669"/>
    <property type="project" value="TreeGrafter"/>
</dbReference>
<dbReference type="InterPro" id="IPR029045">
    <property type="entry name" value="ClpP/crotonase-like_dom_sf"/>
</dbReference>
<dbReference type="RefSeq" id="WP_067760165.1">
    <property type="nucleotide sequence ID" value="NZ_CP015772.1"/>
</dbReference>
<dbReference type="GO" id="GO:0006508">
    <property type="term" value="P:proteolysis"/>
    <property type="evidence" value="ECO:0007669"/>
    <property type="project" value="InterPro"/>
</dbReference>
<gene>
    <name evidence="2" type="ORF">A8C56_20260</name>
</gene>
<dbReference type="STRING" id="1176587.A8C56_20260"/>
<dbReference type="PANTHER" id="PTHR32060:SF30">
    <property type="entry name" value="CARBOXY-TERMINAL PROCESSING PROTEASE CTPA"/>
    <property type="match status" value="1"/>
</dbReference>
<dbReference type="AlphaFoldDB" id="A0A1A9I5W9"/>
<dbReference type="InterPro" id="IPR005151">
    <property type="entry name" value="Tail-specific_protease"/>
</dbReference>
<dbReference type="SUPFAM" id="SSF52096">
    <property type="entry name" value="ClpP/crotonase"/>
    <property type="match status" value="1"/>
</dbReference>
<feature type="domain" description="Tail specific protease" evidence="1">
    <location>
        <begin position="237"/>
        <end position="464"/>
    </location>
</feature>
<dbReference type="Gene3D" id="3.90.226.10">
    <property type="entry name" value="2-enoyl-CoA Hydratase, Chain A, domain 1"/>
    <property type="match status" value="1"/>
</dbReference>
<accession>A0A1A9I5W9</accession>
<sequence length="491" mass="56572">MRGLLFFMIICCFSCSYRKAYSPNKKFSPRQLRSDFDLYRTILEKRHPGLYWYTSRPVMDSVFNEERKQLKDSLTETEFRKILSRVSTRIECGHTSVHSSKAYQKYMDSLKGRPLFPVYLKVWNDTAVVAYNMNKKDTALTRGTLVVSFDDIPVRHLLDTFYQYLPADGNNRIAKDQRLSIGSAFGDFYAFIYGRKDSLKVGYRGSGGHLLYTFLRLYTPAADTAAKATGSAQNAPKKTRDEKLGDIRSLKIDTVRNFAIMNLGSFSQHLELKSFFRQSFKELQKRKIKELIVDLRTNGGGSVNNAMVFTRYLAKQPYKIGDSLLLFNKTGAYSRYLRKDKMALWVLQFFIHKKKDGYYHFSYYERHKFGPKRRFHYNGAIYLLTGGMSFSATTMVVNALKGQENVTIVGEPTGGAAYGNSAFLIPNILLPHTKIRCRLPIYRFVMNRNLPMDGKGVWPDVYVGASIDAIRRGRDYKMDCAEDLILKKRKQ</sequence>
<dbReference type="Pfam" id="PF03572">
    <property type="entry name" value="Peptidase_S41"/>
    <property type="match status" value="1"/>
</dbReference>
<name>A0A1A9I5W9_9BACT</name>
<evidence type="ECO:0000313" key="2">
    <source>
        <dbReference type="EMBL" id="ANH83006.1"/>
    </source>
</evidence>
<dbReference type="GO" id="GO:0004175">
    <property type="term" value="F:endopeptidase activity"/>
    <property type="evidence" value="ECO:0007669"/>
    <property type="project" value="TreeGrafter"/>
</dbReference>
<keyword evidence="3" id="KW-1185">Reference proteome</keyword>
<protein>
    <submittedName>
        <fullName evidence="2">Peptidase S41</fullName>
    </submittedName>
</protein>
<evidence type="ECO:0000259" key="1">
    <source>
        <dbReference type="SMART" id="SM00245"/>
    </source>
</evidence>
<dbReference type="EMBL" id="CP015772">
    <property type="protein sequence ID" value="ANH83006.1"/>
    <property type="molecule type" value="Genomic_DNA"/>
</dbReference>
<dbReference type="GO" id="GO:0008236">
    <property type="term" value="F:serine-type peptidase activity"/>
    <property type="evidence" value="ECO:0007669"/>
    <property type="project" value="InterPro"/>
</dbReference>
<dbReference type="OrthoDB" id="5480566at2"/>
<dbReference type="KEGG" id="nia:A8C56_20260"/>
<proteinExistence type="predicted"/>
<dbReference type="SMART" id="SM00245">
    <property type="entry name" value="TSPc"/>
    <property type="match status" value="1"/>
</dbReference>
<dbReference type="PANTHER" id="PTHR32060">
    <property type="entry name" value="TAIL-SPECIFIC PROTEASE"/>
    <property type="match status" value="1"/>
</dbReference>
<dbReference type="Proteomes" id="UP000077667">
    <property type="component" value="Chromosome"/>
</dbReference>
<organism evidence="2 3">
    <name type="scientific">Niabella ginsenosidivorans</name>
    <dbReference type="NCBI Taxonomy" id="1176587"/>
    <lineage>
        <taxon>Bacteria</taxon>
        <taxon>Pseudomonadati</taxon>
        <taxon>Bacteroidota</taxon>
        <taxon>Chitinophagia</taxon>
        <taxon>Chitinophagales</taxon>
        <taxon>Chitinophagaceae</taxon>
        <taxon>Niabella</taxon>
    </lineage>
</organism>
<reference evidence="2 3" key="1">
    <citation type="submission" date="2016-05" db="EMBL/GenBank/DDBJ databases">
        <title>Niabella ginsenosidivorans BS26 whole genome sequencing.</title>
        <authorList>
            <person name="Im W.T."/>
            <person name="Siddiqi M.Z."/>
        </authorList>
    </citation>
    <scope>NUCLEOTIDE SEQUENCE [LARGE SCALE GENOMIC DNA]</scope>
    <source>
        <strain evidence="2 3">BS26</strain>
    </source>
</reference>
<dbReference type="GO" id="GO:0007165">
    <property type="term" value="P:signal transduction"/>
    <property type="evidence" value="ECO:0007669"/>
    <property type="project" value="TreeGrafter"/>
</dbReference>
<evidence type="ECO:0000313" key="3">
    <source>
        <dbReference type="Proteomes" id="UP000077667"/>
    </source>
</evidence>